<keyword evidence="1" id="KW-1133">Transmembrane helix</keyword>
<evidence type="ECO:0000256" key="1">
    <source>
        <dbReference type="SAM" id="Phobius"/>
    </source>
</evidence>
<accession>A0A6I6DJ95</accession>
<keyword evidence="1" id="KW-0812">Transmembrane</keyword>
<dbReference type="InterPro" id="IPR014756">
    <property type="entry name" value="Ig_E-set"/>
</dbReference>
<sequence>MRKLKNGVFKYIAIILITGLIHSSFGVAFVGAGENSEPDGYTYDEGIATVENIEALEYALHEDDVDEVILDEDFPIEEVLEIDIIKAEQIEKEELNEEEKLYFAIEVATTYKVDFEGASNDWYLDVLIDPGVEVHGMKLIELYFNEGEDNLIDARMGLEDPIWLSDLNDNILALLKGVANEENKTESFKAIIELDESAENVPVITSDDEIKTTLFVGQKDNNEKLDLDKSFILGKAQATYELFEDYDYTRISAYAEDNVVSMLGPQNKIVDEDNNSWKIRLTNSTLKKAEDEDEEENGENNYLKNYDIKIYYYNNDEAKIEGLPEGLEYEVERLNDGELEIIINGTADPSISEDLDLYVIVKNTAIKDAIRPVDSYPIEVIIEVGYPRITDKTPYGEDKWFSSDDLFPVEIDELGDATRYFLRLTFDDPDEQLQLNNNFINRIGTSTVYSEGGSQANMIDADIINHMRILQNEDEEELDEFVENYIFNREDDKTYLFIPVRPLRPQTTYEATIRSNIVEYADSKGNEETRWPFTMMAVPMVTGVSVGSVGEDYSSDFYIEIRGDYFYEDTVQVYFGDTRADKVRVKDDFLKVYLPTGRDRLEPGTYDILVTNHDDYEQTLYGQFSVVKSSELPPPRDGERVKYSDRNMEVIETVKRSEDTIELSSRYSNRNYIELDLDDLMGPNVRSRKITYEGYRGDRTRELETLSQWADVTLHGVTLSTTERRDDIEIRLGRAPASVTQNLRSHLRNQDLKSDFIEVGGENFRTDRIDLRIPYQNSDGEKIKVLRYDEMLRSWYEVPFTINRLDQNVTIQNTKPGIFVVVE</sequence>
<keyword evidence="1" id="KW-0472">Membrane</keyword>
<reference evidence="3" key="1">
    <citation type="journal article" date="2019" name="Microbiology">
        <title>Complete Genome Sequence of an Uncultured Bacterium of the Candidate Phylum Bipolaricaulota.</title>
        <authorList>
            <person name="Kadnikov V.V."/>
            <person name="Mardanov A.V."/>
            <person name="Beletsky A.V."/>
            <person name="Frank Y.A."/>
            <person name="Karnachuk O.V."/>
            <person name="Ravin N.V."/>
        </authorList>
    </citation>
    <scope>NUCLEOTIDE SEQUENCE [LARGE SCALE GENOMIC DNA]</scope>
</reference>
<protein>
    <submittedName>
        <fullName evidence="2">Uncharacterized protein</fullName>
    </submittedName>
</protein>
<organism evidence="2 3">
    <name type="scientific">Candidatus Syntrophocurvum alkaliphilum</name>
    <dbReference type="NCBI Taxonomy" id="2293317"/>
    <lineage>
        <taxon>Bacteria</taxon>
        <taxon>Bacillati</taxon>
        <taxon>Bacillota</taxon>
        <taxon>Clostridia</taxon>
        <taxon>Eubacteriales</taxon>
        <taxon>Syntrophomonadaceae</taxon>
        <taxon>Candidatus Syntrophocurvum</taxon>
    </lineage>
</organism>
<dbReference type="InterPro" id="IPR013783">
    <property type="entry name" value="Ig-like_fold"/>
</dbReference>
<dbReference type="SUPFAM" id="SSF81296">
    <property type="entry name" value="E set domains"/>
    <property type="match status" value="1"/>
</dbReference>
<dbReference type="Proteomes" id="UP000426444">
    <property type="component" value="Chromosome"/>
</dbReference>
<dbReference type="Gene3D" id="2.60.40.10">
    <property type="entry name" value="Immunoglobulins"/>
    <property type="match status" value="1"/>
</dbReference>
<dbReference type="RefSeq" id="WP_156204445.1">
    <property type="nucleotide sequence ID" value="NZ_CP046457.1"/>
</dbReference>
<keyword evidence="3" id="KW-1185">Reference proteome</keyword>
<feature type="transmembrane region" description="Helical" evidence="1">
    <location>
        <begin position="12"/>
        <end position="32"/>
    </location>
</feature>
<evidence type="ECO:0000313" key="3">
    <source>
        <dbReference type="Proteomes" id="UP000426444"/>
    </source>
</evidence>
<dbReference type="KEGG" id="salq:SYNTR_2095"/>
<proteinExistence type="predicted"/>
<dbReference type="AlphaFoldDB" id="A0A6I6DJ95"/>
<evidence type="ECO:0000313" key="2">
    <source>
        <dbReference type="EMBL" id="QGU00689.1"/>
    </source>
</evidence>
<dbReference type="EMBL" id="CP046457">
    <property type="protein sequence ID" value="QGU00689.1"/>
    <property type="molecule type" value="Genomic_DNA"/>
</dbReference>
<gene>
    <name evidence="2" type="ORF">SYNTR_2095</name>
</gene>
<name>A0A6I6DJ95_9FIRM</name>
<dbReference type="OrthoDB" id="1948621at2"/>